<evidence type="ECO:0000256" key="1">
    <source>
        <dbReference type="SAM" id="Phobius"/>
    </source>
</evidence>
<accession>A0A2M4D2B3</accession>
<proteinExistence type="predicted"/>
<feature type="transmembrane region" description="Helical" evidence="1">
    <location>
        <begin position="34"/>
        <end position="55"/>
    </location>
</feature>
<organism evidence="2">
    <name type="scientific">Anopheles darlingi</name>
    <name type="common">Mosquito</name>
    <dbReference type="NCBI Taxonomy" id="43151"/>
    <lineage>
        <taxon>Eukaryota</taxon>
        <taxon>Metazoa</taxon>
        <taxon>Ecdysozoa</taxon>
        <taxon>Arthropoda</taxon>
        <taxon>Hexapoda</taxon>
        <taxon>Insecta</taxon>
        <taxon>Pterygota</taxon>
        <taxon>Neoptera</taxon>
        <taxon>Endopterygota</taxon>
        <taxon>Diptera</taxon>
        <taxon>Nematocera</taxon>
        <taxon>Culicoidea</taxon>
        <taxon>Culicidae</taxon>
        <taxon>Anophelinae</taxon>
        <taxon>Anopheles</taxon>
    </lineage>
</organism>
<name>A0A2M4D2B3_ANODA</name>
<dbReference type="AlphaFoldDB" id="A0A2M4D2B3"/>
<sequence length="76" mass="8416">MSGSSPAAASCLPLLSFIQTKTHARTHTHTDTGTISFLSAAVSLLIYRSMLYLSLNGWFIFVTDKCWTVNRNGFCR</sequence>
<protein>
    <submittedName>
        <fullName evidence="2">Uncharacterized protein</fullName>
    </submittedName>
</protein>
<keyword evidence="1" id="KW-1133">Transmembrane helix</keyword>
<evidence type="ECO:0000313" key="2">
    <source>
        <dbReference type="EMBL" id="MBW71712.1"/>
    </source>
</evidence>
<keyword evidence="1" id="KW-0472">Membrane</keyword>
<keyword evidence="1" id="KW-0812">Transmembrane</keyword>
<dbReference type="EMBL" id="GGFL01007534">
    <property type="protein sequence ID" value="MBW71712.1"/>
    <property type="molecule type" value="Transcribed_RNA"/>
</dbReference>
<reference evidence="2" key="1">
    <citation type="submission" date="2018-01" db="EMBL/GenBank/DDBJ databases">
        <title>An insight into the sialome of Amazonian anophelines.</title>
        <authorList>
            <person name="Ribeiro J.M."/>
            <person name="Scarpassa V."/>
            <person name="Calvo E."/>
        </authorList>
    </citation>
    <scope>NUCLEOTIDE SEQUENCE</scope>
</reference>